<name>A0A9P6KHF3_9FUNG</name>
<dbReference type="SUPFAM" id="SSF54236">
    <property type="entry name" value="Ubiquitin-like"/>
    <property type="match status" value="1"/>
</dbReference>
<dbReference type="InterPro" id="IPR029071">
    <property type="entry name" value="Ubiquitin-like_domsf"/>
</dbReference>
<sequence length="139" mass="14142">MSDPITINVKGSNDHKYSISIKVSETVEDLKNKIAEQSETPAARMRLIYSGRVLKDADTLETYKIAEGHTVHMVRSAAPAAAAPAAASGTTAAATPVSTTASTAAPTPAVPTPAPAADAFGGAEFNPWADPMGGFGGMG</sequence>
<dbReference type="EMBL" id="JAABOA010000260">
    <property type="protein sequence ID" value="KAF9585071.1"/>
    <property type="molecule type" value="Genomic_DNA"/>
</dbReference>
<protein>
    <recommendedName>
        <fullName evidence="2">Ubiquitin-like domain-containing protein</fullName>
    </recommendedName>
</protein>
<gene>
    <name evidence="3" type="ORF">BGW38_004004</name>
</gene>
<dbReference type="AlphaFoldDB" id="A0A9P6KHF3"/>
<dbReference type="GO" id="GO:0031593">
    <property type="term" value="F:polyubiquitin modification-dependent protein binding"/>
    <property type="evidence" value="ECO:0007669"/>
    <property type="project" value="TreeGrafter"/>
</dbReference>
<keyword evidence="4" id="KW-1185">Reference proteome</keyword>
<dbReference type="Proteomes" id="UP000780801">
    <property type="component" value="Unassembled WGS sequence"/>
</dbReference>
<feature type="domain" description="Ubiquitin-like" evidence="2">
    <location>
        <begin position="5"/>
        <end position="74"/>
    </location>
</feature>
<dbReference type="GO" id="GO:0006511">
    <property type="term" value="P:ubiquitin-dependent protein catabolic process"/>
    <property type="evidence" value="ECO:0007669"/>
    <property type="project" value="TreeGrafter"/>
</dbReference>
<evidence type="ECO:0000259" key="2">
    <source>
        <dbReference type="PROSITE" id="PS50053"/>
    </source>
</evidence>
<dbReference type="Gene3D" id="3.10.20.90">
    <property type="entry name" value="Phosphatidylinositol 3-kinase Catalytic Subunit, Chain A, domain 1"/>
    <property type="match status" value="1"/>
</dbReference>
<organism evidence="3 4">
    <name type="scientific">Lunasporangiospora selenospora</name>
    <dbReference type="NCBI Taxonomy" id="979761"/>
    <lineage>
        <taxon>Eukaryota</taxon>
        <taxon>Fungi</taxon>
        <taxon>Fungi incertae sedis</taxon>
        <taxon>Mucoromycota</taxon>
        <taxon>Mortierellomycotina</taxon>
        <taxon>Mortierellomycetes</taxon>
        <taxon>Mortierellales</taxon>
        <taxon>Mortierellaceae</taxon>
        <taxon>Lunasporangiospora</taxon>
    </lineage>
</organism>
<dbReference type="Pfam" id="PF00240">
    <property type="entry name" value="ubiquitin"/>
    <property type="match status" value="1"/>
</dbReference>
<proteinExistence type="predicted"/>
<comment type="caution">
    <text evidence="3">The sequence shown here is derived from an EMBL/GenBank/DDBJ whole genome shotgun (WGS) entry which is preliminary data.</text>
</comment>
<dbReference type="CDD" id="cd16106">
    <property type="entry name" value="Ubl_Dsk2p_like"/>
    <property type="match status" value="1"/>
</dbReference>
<evidence type="ECO:0000313" key="4">
    <source>
        <dbReference type="Proteomes" id="UP000780801"/>
    </source>
</evidence>
<dbReference type="OrthoDB" id="267397at2759"/>
<dbReference type="InterPro" id="IPR019956">
    <property type="entry name" value="Ubiquitin_dom"/>
</dbReference>
<feature type="region of interest" description="Disordered" evidence="1">
    <location>
        <begin position="77"/>
        <end position="111"/>
    </location>
</feature>
<dbReference type="InterPro" id="IPR015496">
    <property type="entry name" value="Ubiquilin"/>
</dbReference>
<evidence type="ECO:0000313" key="3">
    <source>
        <dbReference type="EMBL" id="KAF9585071.1"/>
    </source>
</evidence>
<dbReference type="InterPro" id="IPR000626">
    <property type="entry name" value="Ubiquitin-like_dom"/>
</dbReference>
<accession>A0A9P6KHF3</accession>
<dbReference type="PROSITE" id="PS50053">
    <property type="entry name" value="UBIQUITIN_2"/>
    <property type="match status" value="1"/>
</dbReference>
<dbReference type="SMART" id="SM00213">
    <property type="entry name" value="UBQ"/>
    <property type="match status" value="1"/>
</dbReference>
<dbReference type="PANTHER" id="PTHR10677:SF3">
    <property type="entry name" value="FI07626P-RELATED"/>
    <property type="match status" value="1"/>
</dbReference>
<dbReference type="PRINTS" id="PR00348">
    <property type="entry name" value="UBIQUITIN"/>
</dbReference>
<feature type="compositionally biased region" description="Low complexity" evidence="1">
    <location>
        <begin position="77"/>
        <end position="107"/>
    </location>
</feature>
<dbReference type="PANTHER" id="PTHR10677">
    <property type="entry name" value="UBIQUILIN"/>
    <property type="match status" value="1"/>
</dbReference>
<dbReference type="FunFam" id="3.10.20.90:FF:000205">
    <property type="entry name" value="2'-5'-oligoadenylate synthase-like protein 2"/>
    <property type="match status" value="1"/>
</dbReference>
<dbReference type="GO" id="GO:0005829">
    <property type="term" value="C:cytosol"/>
    <property type="evidence" value="ECO:0007669"/>
    <property type="project" value="TreeGrafter"/>
</dbReference>
<feature type="non-terminal residue" evidence="3">
    <location>
        <position position="1"/>
    </location>
</feature>
<evidence type="ECO:0000256" key="1">
    <source>
        <dbReference type="SAM" id="MobiDB-lite"/>
    </source>
</evidence>
<reference evidence="3" key="1">
    <citation type="journal article" date="2020" name="Fungal Divers.">
        <title>Resolving the Mortierellaceae phylogeny through synthesis of multi-gene phylogenetics and phylogenomics.</title>
        <authorList>
            <person name="Vandepol N."/>
            <person name="Liber J."/>
            <person name="Desiro A."/>
            <person name="Na H."/>
            <person name="Kennedy M."/>
            <person name="Barry K."/>
            <person name="Grigoriev I.V."/>
            <person name="Miller A.N."/>
            <person name="O'Donnell K."/>
            <person name="Stajich J.E."/>
            <person name="Bonito G."/>
        </authorList>
    </citation>
    <scope>NUCLEOTIDE SEQUENCE</scope>
    <source>
        <strain evidence="3">KOD1015</strain>
    </source>
</reference>